<protein>
    <submittedName>
        <fullName evidence="1">Uncharacterized protein</fullName>
    </submittedName>
</protein>
<accession>E0Y2D6</accession>
<dbReference type="AlphaFoldDB" id="E0Y2D6"/>
<name>E0Y2D6_9PROT</name>
<dbReference type="EMBL" id="GU474947">
    <property type="protein sequence ID" value="ADI20827.1"/>
    <property type="molecule type" value="Genomic_DNA"/>
</dbReference>
<evidence type="ECO:0000313" key="1">
    <source>
        <dbReference type="EMBL" id="ADI20827.1"/>
    </source>
</evidence>
<sequence length="45" mass="5189">MRKLPHEVREDIDDDLLKAALDGEYVQLMTNIMPFLTARLTTQGE</sequence>
<reference evidence="1" key="1">
    <citation type="journal article" date="2011" name="Environ. Microbiol.">
        <title>Time-series analyses of Monterey Bay coastal microbial picoplankton using a 'genome proxy' microarray.</title>
        <authorList>
            <person name="Rich V.I."/>
            <person name="Pham V.D."/>
            <person name="Eppley J."/>
            <person name="Shi Y."/>
            <person name="DeLong E.F."/>
        </authorList>
    </citation>
    <scope>NUCLEOTIDE SEQUENCE</scope>
</reference>
<organism evidence="1">
    <name type="scientific">uncultured alpha proteobacterium EF100_102A06</name>
    <dbReference type="NCBI Taxonomy" id="710799"/>
    <lineage>
        <taxon>Bacteria</taxon>
        <taxon>Pseudomonadati</taxon>
        <taxon>Pseudomonadota</taxon>
        <taxon>Alphaproteobacteria</taxon>
        <taxon>environmental samples</taxon>
    </lineage>
</organism>
<proteinExistence type="predicted"/>